<evidence type="ECO:0000256" key="7">
    <source>
        <dbReference type="ARBA" id="ARBA00023017"/>
    </source>
</evidence>
<sequence>MLQIWSEDIRESSILSTRNFDQALTAGCWSPSRPSVFFVTKSNGYLDVWDILFKQIDPTLSIKVADEALASVGVHEEGHLVACGSDKGVVSLLKLSSALSNMNKNDKALMTSLLDRESRREKVIEARNRELWLKEKMKNSVTVEHEDVKLEETQETDLIKQAEEDFFNFINSVSKQKEGAESKEVDIVID</sequence>
<keyword evidence="12" id="KW-1185">Reference proteome</keyword>
<protein>
    <submittedName>
        <fullName evidence="13">Dynein intermediate chain 3, ciliary-like</fullName>
    </submittedName>
</protein>
<name>A0ABM1RVD7_LIMPO</name>
<accession>A0ABM1RVD7</accession>
<keyword evidence="11" id="KW-0966">Cell projection</keyword>
<evidence type="ECO:0000256" key="1">
    <source>
        <dbReference type="ARBA" id="ARBA00004430"/>
    </source>
</evidence>
<reference evidence="13" key="1">
    <citation type="submission" date="2025-08" db="UniProtKB">
        <authorList>
            <consortium name="RefSeq"/>
        </authorList>
    </citation>
    <scope>IDENTIFICATION</scope>
    <source>
        <tissue evidence="13">Muscle</tissue>
    </source>
</reference>
<gene>
    <name evidence="13" type="primary">LOC111083255</name>
</gene>
<keyword evidence="9" id="KW-0505">Motor protein</keyword>
<dbReference type="PANTHER" id="PTHR12442">
    <property type="entry name" value="DYNEIN INTERMEDIATE CHAIN"/>
    <property type="match status" value="1"/>
</dbReference>
<dbReference type="InterPro" id="IPR015943">
    <property type="entry name" value="WD40/YVTN_repeat-like_dom_sf"/>
</dbReference>
<proteinExistence type="inferred from homology"/>
<evidence type="ECO:0000256" key="10">
    <source>
        <dbReference type="ARBA" id="ARBA00023212"/>
    </source>
</evidence>
<keyword evidence="7" id="KW-0243">Dynein</keyword>
<keyword evidence="10" id="KW-0206">Cytoskeleton</keyword>
<keyword evidence="8" id="KW-0969">Cilium</keyword>
<dbReference type="RefSeq" id="XP_022235342.1">
    <property type="nucleotide sequence ID" value="XM_022379634.1"/>
</dbReference>
<organism evidence="12 13">
    <name type="scientific">Limulus polyphemus</name>
    <name type="common">Atlantic horseshoe crab</name>
    <dbReference type="NCBI Taxonomy" id="6850"/>
    <lineage>
        <taxon>Eukaryota</taxon>
        <taxon>Metazoa</taxon>
        <taxon>Ecdysozoa</taxon>
        <taxon>Arthropoda</taxon>
        <taxon>Chelicerata</taxon>
        <taxon>Merostomata</taxon>
        <taxon>Xiphosura</taxon>
        <taxon>Limulidae</taxon>
        <taxon>Limulus</taxon>
    </lineage>
</organism>
<dbReference type="SUPFAM" id="SSF50978">
    <property type="entry name" value="WD40 repeat-like"/>
    <property type="match status" value="1"/>
</dbReference>
<dbReference type="InterPro" id="IPR036322">
    <property type="entry name" value="WD40_repeat_dom_sf"/>
</dbReference>
<comment type="similarity">
    <text evidence="2">Belongs to the dynein intermediate chain family.</text>
</comment>
<dbReference type="PANTHER" id="PTHR12442:SF7">
    <property type="entry name" value="DYNEIN AXONEMAL INTERMEDIATE CHAIN 2"/>
    <property type="match status" value="1"/>
</dbReference>
<evidence type="ECO:0000256" key="5">
    <source>
        <dbReference type="ARBA" id="ARBA00022701"/>
    </source>
</evidence>
<evidence type="ECO:0000256" key="11">
    <source>
        <dbReference type="ARBA" id="ARBA00023273"/>
    </source>
</evidence>
<dbReference type="InterPro" id="IPR050687">
    <property type="entry name" value="Dynein_IC"/>
</dbReference>
<evidence type="ECO:0000313" key="12">
    <source>
        <dbReference type="Proteomes" id="UP000694941"/>
    </source>
</evidence>
<evidence type="ECO:0000256" key="3">
    <source>
        <dbReference type="ARBA" id="ARBA00022490"/>
    </source>
</evidence>
<dbReference type="Proteomes" id="UP000694941">
    <property type="component" value="Unplaced"/>
</dbReference>
<keyword evidence="4" id="KW-0853">WD repeat</keyword>
<evidence type="ECO:0000256" key="9">
    <source>
        <dbReference type="ARBA" id="ARBA00023175"/>
    </source>
</evidence>
<keyword evidence="3" id="KW-0963">Cytoplasm</keyword>
<evidence type="ECO:0000256" key="8">
    <source>
        <dbReference type="ARBA" id="ARBA00023069"/>
    </source>
</evidence>
<keyword evidence="5" id="KW-0493">Microtubule</keyword>
<evidence type="ECO:0000256" key="4">
    <source>
        <dbReference type="ARBA" id="ARBA00022574"/>
    </source>
</evidence>
<dbReference type="GeneID" id="111083255"/>
<evidence type="ECO:0000313" key="13">
    <source>
        <dbReference type="RefSeq" id="XP_022235342.1"/>
    </source>
</evidence>
<keyword evidence="6" id="KW-0677">Repeat</keyword>
<comment type="subcellular location">
    <subcellularLocation>
        <location evidence="1">Cytoplasm</location>
        <location evidence="1">Cytoskeleton</location>
        <location evidence="1">Cilium axoneme</location>
    </subcellularLocation>
</comment>
<evidence type="ECO:0000256" key="6">
    <source>
        <dbReference type="ARBA" id="ARBA00022737"/>
    </source>
</evidence>
<evidence type="ECO:0000256" key="2">
    <source>
        <dbReference type="ARBA" id="ARBA00011059"/>
    </source>
</evidence>
<dbReference type="Gene3D" id="2.130.10.10">
    <property type="entry name" value="YVTN repeat-like/Quinoprotein amine dehydrogenase"/>
    <property type="match status" value="1"/>
</dbReference>